<evidence type="ECO:0000256" key="7">
    <source>
        <dbReference type="RuleBase" id="RU363068"/>
    </source>
</evidence>
<protein>
    <recommendedName>
        <fullName evidence="3 7">S-formylglutathione hydrolase</fullName>
        <ecNumber evidence="2 7">3.1.2.12</ecNumber>
    </recommendedName>
</protein>
<comment type="caution">
    <text evidence="8">The sequence shown here is derived from an EMBL/GenBank/DDBJ whole genome shotgun (WGS) entry which is preliminary data.</text>
</comment>
<feature type="active site" description="Charge relay system" evidence="6">
    <location>
        <position position="151"/>
    </location>
</feature>
<organism evidence="8 9">
    <name type="scientific">Delitschia confertaspora ATCC 74209</name>
    <dbReference type="NCBI Taxonomy" id="1513339"/>
    <lineage>
        <taxon>Eukaryota</taxon>
        <taxon>Fungi</taxon>
        <taxon>Dikarya</taxon>
        <taxon>Ascomycota</taxon>
        <taxon>Pezizomycotina</taxon>
        <taxon>Dothideomycetes</taxon>
        <taxon>Pleosporomycetidae</taxon>
        <taxon>Pleosporales</taxon>
        <taxon>Delitschiaceae</taxon>
        <taxon>Delitschia</taxon>
    </lineage>
</organism>
<gene>
    <name evidence="8" type="ORF">GQ43DRAFT_159838</name>
</gene>
<evidence type="ECO:0000256" key="6">
    <source>
        <dbReference type="PIRSR" id="PIRSR614186-1"/>
    </source>
</evidence>
<comment type="catalytic activity">
    <reaction evidence="7">
        <text>S-formylglutathione + H2O = formate + glutathione + H(+)</text>
        <dbReference type="Rhea" id="RHEA:14961"/>
        <dbReference type="ChEBI" id="CHEBI:15377"/>
        <dbReference type="ChEBI" id="CHEBI:15378"/>
        <dbReference type="ChEBI" id="CHEBI:15740"/>
        <dbReference type="ChEBI" id="CHEBI:57688"/>
        <dbReference type="ChEBI" id="CHEBI:57925"/>
        <dbReference type="EC" id="3.1.2.12"/>
    </reaction>
</comment>
<evidence type="ECO:0000256" key="3">
    <source>
        <dbReference type="ARBA" id="ARBA00016774"/>
    </source>
</evidence>
<keyword evidence="7" id="KW-0963">Cytoplasm</keyword>
<dbReference type="SUPFAM" id="SSF53474">
    <property type="entry name" value="alpha/beta-Hydrolases"/>
    <property type="match status" value="1"/>
</dbReference>
<dbReference type="InterPro" id="IPR014186">
    <property type="entry name" value="S-formylglutathione_hydrol"/>
</dbReference>
<dbReference type="Pfam" id="PF00756">
    <property type="entry name" value="Esterase"/>
    <property type="match status" value="1"/>
</dbReference>
<dbReference type="PANTHER" id="PTHR10061">
    <property type="entry name" value="S-FORMYLGLUTATHIONE HYDROLASE"/>
    <property type="match status" value="1"/>
</dbReference>
<dbReference type="InterPro" id="IPR029058">
    <property type="entry name" value="AB_hydrolase_fold"/>
</dbReference>
<evidence type="ECO:0000256" key="2">
    <source>
        <dbReference type="ARBA" id="ARBA00012479"/>
    </source>
</evidence>
<dbReference type="GO" id="GO:0046294">
    <property type="term" value="P:formaldehyde catabolic process"/>
    <property type="evidence" value="ECO:0007669"/>
    <property type="project" value="InterPro"/>
</dbReference>
<dbReference type="Proteomes" id="UP000799536">
    <property type="component" value="Unassembled WGS sequence"/>
</dbReference>
<evidence type="ECO:0000313" key="9">
    <source>
        <dbReference type="Proteomes" id="UP000799536"/>
    </source>
</evidence>
<comment type="similarity">
    <text evidence="1 7">Belongs to the esterase D family.</text>
</comment>
<feature type="active site" description="Charge relay system" evidence="6">
    <location>
        <position position="228"/>
    </location>
</feature>
<dbReference type="GO" id="GO:0005829">
    <property type="term" value="C:cytosol"/>
    <property type="evidence" value="ECO:0007669"/>
    <property type="project" value="TreeGrafter"/>
</dbReference>
<dbReference type="PANTHER" id="PTHR10061:SF0">
    <property type="entry name" value="S-FORMYLGLUTATHIONE HYDROLASE"/>
    <property type="match status" value="1"/>
</dbReference>
<evidence type="ECO:0000256" key="1">
    <source>
        <dbReference type="ARBA" id="ARBA00005622"/>
    </source>
</evidence>
<name>A0A9P4JX14_9PLEO</name>
<keyword evidence="4 7" id="KW-0719">Serine esterase</keyword>
<evidence type="ECO:0000256" key="5">
    <source>
        <dbReference type="ARBA" id="ARBA00022801"/>
    </source>
</evidence>
<keyword evidence="9" id="KW-1185">Reference proteome</keyword>
<sequence length="286" mass="31555">MSFQTTATIASFGGKLLKLKHAASSTKCEMGLNLYLPPQAYKTGAKIPVLFYLSGLTCTGDNCSEKGFFQHAASKKGIAVVYPDTSPRLNIQGEDDAYDFGSGAGFYVDATKEPWNKGYNMYTYITEELPKSLFSAFDQLDSSRVSITGHSMGGHGALTLFLKNPGKYKSVSAFAPIANPINCAWGQKAFKGYFGEDQQEKWKAHDATELVKQWKGPLEILIDVGTGDNFYKQGQLLPENFLKAAKEGGNDKDINLRMQPDYDHSYYFIASFADEHVEYAAKYLGV</sequence>
<keyword evidence="5 7" id="KW-0378">Hydrolase</keyword>
<dbReference type="Gene3D" id="3.40.50.1820">
    <property type="entry name" value="alpha/beta hydrolase"/>
    <property type="match status" value="1"/>
</dbReference>
<dbReference type="InterPro" id="IPR000801">
    <property type="entry name" value="Esterase-like"/>
</dbReference>
<dbReference type="NCBIfam" id="TIGR02821">
    <property type="entry name" value="fghA_ester_D"/>
    <property type="match status" value="1"/>
</dbReference>
<dbReference type="EC" id="3.1.2.12" evidence="2 7"/>
<feature type="active site" description="Charge relay system" evidence="6">
    <location>
        <position position="264"/>
    </location>
</feature>
<dbReference type="GO" id="GO:0052689">
    <property type="term" value="F:carboxylic ester hydrolase activity"/>
    <property type="evidence" value="ECO:0007669"/>
    <property type="project" value="UniProtKB-KW"/>
</dbReference>
<dbReference type="FunFam" id="3.40.50.1820:FF:000002">
    <property type="entry name" value="S-formylglutathione hydrolase"/>
    <property type="match status" value="1"/>
</dbReference>
<evidence type="ECO:0000256" key="4">
    <source>
        <dbReference type="ARBA" id="ARBA00022487"/>
    </source>
</evidence>
<dbReference type="AlphaFoldDB" id="A0A9P4JX14"/>
<comment type="function">
    <text evidence="7">Serine hydrolase involved in the detoxification of formaldehyde.</text>
</comment>
<reference evidence="8" key="1">
    <citation type="journal article" date="2020" name="Stud. Mycol.">
        <title>101 Dothideomycetes genomes: a test case for predicting lifestyles and emergence of pathogens.</title>
        <authorList>
            <person name="Haridas S."/>
            <person name="Albert R."/>
            <person name="Binder M."/>
            <person name="Bloem J."/>
            <person name="Labutti K."/>
            <person name="Salamov A."/>
            <person name="Andreopoulos B."/>
            <person name="Baker S."/>
            <person name="Barry K."/>
            <person name="Bills G."/>
            <person name="Bluhm B."/>
            <person name="Cannon C."/>
            <person name="Castanera R."/>
            <person name="Culley D."/>
            <person name="Daum C."/>
            <person name="Ezra D."/>
            <person name="Gonzalez J."/>
            <person name="Henrissat B."/>
            <person name="Kuo A."/>
            <person name="Liang C."/>
            <person name="Lipzen A."/>
            <person name="Lutzoni F."/>
            <person name="Magnuson J."/>
            <person name="Mondo S."/>
            <person name="Nolan M."/>
            <person name="Ohm R."/>
            <person name="Pangilinan J."/>
            <person name="Park H.-J."/>
            <person name="Ramirez L."/>
            <person name="Alfaro M."/>
            <person name="Sun H."/>
            <person name="Tritt A."/>
            <person name="Yoshinaga Y."/>
            <person name="Zwiers L.-H."/>
            <person name="Turgeon B."/>
            <person name="Goodwin S."/>
            <person name="Spatafora J."/>
            <person name="Crous P."/>
            <person name="Grigoriev I."/>
        </authorList>
    </citation>
    <scope>NUCLEOTIDE SEQUENCE</scope>
    <source>
        <strain evidence="8">ATCC 74209</strain>
    </source>
</reference>
<evidence type="ECO:0000313" key="8">
    <source>
        <dbReference type="EMBL" id="KAF2205916.1"/>
    </source>
</evidence>
<dbReference type="CDD" id="cd00741">
    <property type="entry name" value="Lipase"/>
    <property type="match status" value="1"/>
</dbReference>
<dbReference type="EMBL" id="ML993848">
    <property type="protein sequence ID" value="KAF2205916.1"/>
    <property type="molecule type" value="Genomic_DNA"/>
</dbReference>
<dbReference type="OrthoDB" id="420518at2759"/>
<comment type="subcellular location">
    <subcellularLocation>
        <location evidence="7">Cytoplasm</location>
    </subcellularLocation>
</comment>
<dbReference type="GO" id="GO:0018738">
    <property type="term" value="F:S-formylglutathione hydrolase activity"/>
    <property type="evidence" value="ECO:0007669"/>
    <property type="project" value="UniProtKB-EC"/>
</dbReference>
<accession>A0A9P4JX14</accession>
<proteinExistence type="inferred from homology"/>